<dbReference type="GO" id="GO:0046872">
    <property type="term" value="F:metal ion binding"/>
    <property type="evidence" value="ECO:0007669"/>
    <property type="project" value="UniProtKB-UniRule"/>
</dbReference>
<sequence>MPPFERSWPELKHPSYRKRNLISTENWLHDKQTDDGAEGLWRIHDKLYDLHGFMEKHPGGAQWLEITKGTDCTESFESHHLGGKAEAILPKYFAREASAARNSPYTFHDDGFYRTLKKRVSKTLETLPKEDIKIQSKIIMDSLVLTSLSLAVMAAHWYSYRTAALSGVFLAFAAICSHNFFHQKDNWRMYYFNLSLMSVRDWRISHVLSHHPFTNTLQDLEITSYEPFFNYLPDPEKSWAVRYLSWIYWPLVHGTIFHTQVVHRFIHNTFTWPDVLGLIIPVLLCIANGSYILSGVLMWTWLILVSSFIFGAIDIVSAHHHPKLFHEGDAPRQDRDWGLAQIDAARDRQEFTGILPLVLIAFGDHTLHHLFPTVDHSILKYLYPVVMDTCKDFGFDFKMTSTFDLAIGQFRQLARNKPNTIPPQ</sequence>
<reference evidence="6" key="1">
    <citation type="submission" date="2021-12" db="EMBL/GenBank/DDBJ databases">
        <authorList>
            <person name="King R."/>
        </authorList>
    </citation>
    <scope>NUCLEOTIDE SEQUENCE</scope>
</reference>
<evidence type="ECO:0000256" key="4">
    <source>
        <dbReference type="RuleBase" id="RU362121"/>
    </source>
</evidence>
<dbReference type="Proteomes" id="UP001152759">
    <property type="component" value="Chromosome 1"/>
</dbReference>
<accession>A0A9N9ZYE3</accession>
<keyword evidence="7" id="KW-1185">Reference proteome</keyword>
<evidence type="ECO:0000256" key="1">
    <source>
        <dbReference type="ARBA" id="ARBA00022617"/>
    </source>
</evidence>
<dbReference type="PANTHER" id="PTHR16740">
    <property type="entry name" value="CYTOCHROME B5-RELATED PROTEIN-RELATED"/>
    <property type="match status" value="1"/>
</dbReference>
<feature type="transmembrane region" description="Helical" evidence="4">
    <location>
        <begin position="164"/>
        <end position="181"/>
    </location>
</feature>
<dbReference type="InterPro" id="IPR053100">
    <property type="entry name" value="Cytochrome_b5-related"/>
</dbReference>
<evidence type="ECO:0000256" key="3">
    <source>
        <dbReference type="ARBA" id="ARBA00023004"/>
    </source>
</evidence>
<dbReference type="GO" id="GO:0020037">
    <property type="term" value="F:heme binding"/>
    <property type="evidence" value="ECO:0007669"/>
    <property type="project" value="UniProtKB-UniRule"/>
</dbReference>
<gene>
    <name evidence="6" type="ORF">BEMITA_LOCUS1501</name>
</gene>
<dbReference type="Pfam" id="PF00173">
    <property type="entry name" value="Cyt-b5"/>
    <property type="match status" value="1"/>
</dbReference>
<dbReference type="Pfam" id="PF00487">
    <property type="entry name" value="FA_desaturase"/>
    <property type="match status" value="1"/>
</dbReference>
<keyword evidence="4" id="KW-0472">Membrane</keyword>
<dbReference type="KEGG" id="btab:109036640"/>
<evidence type="ECO:0000259" key="5">
    <source>
        <dbReference type="PROSITE" id="PS50255"/>
    </source>
</evidence>
<proteinExistence type="inferred from homology"/>
<comment type="similarity">
    <text evidence="4">Belongs to the cytochrome b5 family.</text>
</comment>
<dbReference type="SUPFAM" id="SSF55856">
    <property type="entry name" value="Cytochrome b5-like heme/steroid binding domain"/>
    <property type="match status" value="1"/>
</dbReference>
<evidence type="ECO:0000256" key="2">
    <source>
        <dbReference type="ARBA" id="ARBA00022723"/>
    </source>
</evidence>
<protein>
    <recommendedName>
        <fullName evidence="5">Cytochrome b5 heme-binding domain-containing protein</fullName>
    </recommendedName>
</protein>
<dbReference type="PANTHER" id="PTHR16740:SF1">
    <property type="entry name" value="CYTOCHROME B5-RELATED PROTEIN-RELATED"/>
    <property type="match status" value="1"/>
</dbReference>
<dbReference type="InterPro" id="IPR001199">
    <property type="entry name" value="Cyt_B5-like_heme/steroid-bd"/>
</dbReference>
<dbReference type="PROSITE" id="PS00191">
    <property type="entry name" value="CYTOCHROME_B5_1"/>
    <property type="match status" value="1"/>
</dbReference>
<feature type="domain" description="Cytochrome b5 heme-binding" evidence="5">
    <location>
        <begin position="29"/>
        <end position="98"/>
    </location>
</feature>
<feature type="transmembrane region" description="Helical" evidence="4">
    <location>
        <begin position="299"/>
        <end position="316"/>
    </location>
</feature>
<dbReference type="Gene3D" id="3.10.120.10">
    <property type="entry name" value="Cytochrome b5-like heme/steroid binding domain"/>
    <property type="match status" value="1"/>
</dbReference>
<dbReference type="PRINTS" id="PR00363">
    <property type="entry name" value="CYTOCHROMEB5"/>
</dbReference>
<dbReference type="InterPro" id="IPR005804">
    <property type="entry name" value="FA_desaturase_dom"/>
</dbReference>
<keyword evidence="2 4" id="KW-0479">Metal-binding</keyword>
<evidence type="ECO:0000313" key="6">
    <source>
        <dbReference type="EMBL" id="CAH0381896.1"/>
    </source>
</evidence>
<dbReference type="EMBL" id="OU963862">
    <property type="protein sequence ID" value="CAH0381896.1"/>
    <property type="molecule type" value="Genomic_DNA"/>
</dbReference>
<dbReference type="InterPro" id="IPR036400">
    <property type="entry name" value="Cyt_B5-like_heme/steroid_sf"/>
</dbReference>
<keyword evidence="1 4" id="KW-0349">Heme</keyword>
<comment type="caution">
    <text evidence="4">Lacks conserved residue(s) required for the propagation of feature annotation.</text>
</comment>
<dbReference type="AlphaFoldDB" id="A0A9N9ZYE3"/>
<dbReference type="InterPro" id="IPR018506">
    <property type="entry name" value="Cyt_B5_heme-BS"/>
</dbReference>
<name>A0A9N9ZYE3_BEMTA</name>
<dbReference type="PROSITE" id="PS50255">
    <property type="entry name" value="CYTOCHROME_B5_2"/>
    <property type="match status" value="1"/>
</dbReference>
<feature type="transmembrane region" description="Helical" evidence="4">
    <location>
        <begin position="275"/>
        <end position="293"/>
    </location>
</feature>
<keyword evidence="4" id="KW-0812">Transmembrane</keyword>
<organism evidence="6 7">
    <name type="scientific">Bemisia tabaci</name>
    <name type="common">Sweetpotato whitefly</name>
    <name type="synonym">Aleurodes tabaci</name>
    <dbReference type="NCBI Taxonomy" id="7038"/>
    <lineage>
        <taxon>Eukaryota</taxon>
        <taxon>Metazoa</taxon>
        <taxon>Ecdysozoa</taxon>
        <taxon>Arthropoda</taxon>
        <taxon>Hexapoda</taxon>
        <taxon>Insecta</taxon>
        <taxon>Pterygota</taxon>
        <taxon>Neoptera</taxon>
        <taxon>Paraneoptera</taxon>
        <taxon>Hemiptera</taxon>
        <taxon>Sternorrhyncha</taxon>
        <taxon>Aleyrodoidea</taxon>
        <taxon>Aleyrodidae</taxon>
        <taxon>Aleyrodinae</taxon>
        <taxon>Bemisia</taxon>
    </lineage>
</organism>
<evidence type="ECO:0000313" key="7">
    <source>
        <dbReference type="Proteomes" id="UP001152759"/>
    </source>
</evidence>
<dbReference type="GO" id="GO:0006629">
    <property type="term" value="P:lipid metabolic process"/>
    <property type="evidence" value="ECO:0007669"/>
    <property type="project" value="InterPro"/>
</dbReference>
<dbReference type="SMART" id="SM01117">
    <property type="entry name" value="Cyt-b5"/>
    <property type="match status" value="1"/>
</dbReference>
<keyword evidence="3 4" id="KW-0408">Iron</keyword>
<keyword evidence="4" id="KW-1133">Transmembrane helix</keyword>